<feature type="signal peptide" evidence="3">
    <location>
        <begin position="1"/>
        <end position="27"/>
    </location>
</feature>
<evidence type="ECO:0000256" key="1">
    <source>
        <dbReference type="SAM" id="MobiDB-lite"/>
    </source>
</evidence>
<proteinExistence type="predicted"/>
<dbReference type="WBParaSite" id="Gr19_v10_g6759.t1">
    <property type="protein sequence ID" value="Gr19_v10_g6759.t1"/>
    <property type="gene ID" value="Gr19_v10_g6759"/>
</dbReference>
<dbReference type="AlphaFoldDB" id="A0A914GTG1"/>
<keyword evidence="2" id="KW-1133">Transmembrane helix</keyword>
<evidence type="ECO:0000313" key="5">
    <source>
        <dbReference type="WBParaSite" id="Gr19_v10_g11058.t1"/>
    </source>
</evidence>
<evidence type="ECO:0000256" key="3">
    <source>
        <dbReference type="SAM" id="SignalP"/>
    </source>
</evidence>
<protein>
    <submittedName>
        <fullName evidence="5 6">Uncharacterized protein</fullName>
    </submittedName>
</protein>
<reference evidence="5 6" key="1">
    <citation type="submission" date="2022-11" db="UniProtKB">
        <authorList>
            <consortium name="WormBaseParasite"/>
        </authorList>
    </citation>
    <scope>IDENTIFICATION</scope>
</reference>
<feature type="chain" id="PRO_5038275841" evidence="3">
    <location>
        <begin position="28"/>
        <end position="177"/>
    </location>
</feature>
<name>A0A914GTG1_GLORO</name>
<keyword evidence="2" id="KW-0472">Membrane</keyword>
<feature type="transmembrane region" description="Helical" evidence="2">
    <location>
        <begin position="92"/>
        <end position="117"/>
    </location>
</feature>
<evidence type="ECO:0000256" key="2">
    <source>
        <dbReference type="SAM" id="Phobius"/>
    </source>
</evidence>
<keyword evidence="3" id="KW-0732">Signal</keyword>
<dbReference type="WBParaSite" id="Gr19_v10_g11058.t1">
    <property type="protein sequence ID" value="Gr19_v10_g11058.t1"/>
    <property type="gene ID" value="Gr19_v10_g11058"/>
</dbReference>
<organism evidence="4 5">
    <name type="scientific">Globodera rostochiensis</name>
    <name type="common">Golden nematode worm</name>
    <name type="synonym">Heterodera rostochiensis</name>
    <dbReference type="NCBI Taxonomy" id="31243"/>
    <lineage>
        <taxon>Eukaryota</taxon>
        <taxon>Metazoa</taxon>
        <taxon>Ecdysozoa</taxon>
        <taxon>Nematoda</taxon>
        <taxon>Chromadorea</taxon>
        <taxon>Rhabditida</taxon>
        <taxon>Tylenchina</taxon>
        <taxon>Tylenchomorpha</taxon>
        <taxon>Tylenchoidea</taxon>
        <taxon>Heteroderidae</taxon>
        <taxon>Heteroderinae</taxon>
        <taxon>Globodera</taxon>
    </lineage>
</organism>
<dbReference type="Proteomes" id="UP000887572">
    <property type="component" value="Unplaced"/>
</dbReference>
<feature type="compositionally biased region" description="Polar residues" evidence="1">
    <location>
        <begin position="162"/>
        <end position="171"/>
    </location>
</feature>
<sequence length="177" mass="17862">MLFLLDAGRRLSWCAAILFSFFRTASSCFGGGLGCGGMGPWAGGPGAFGWGGGLMGGAGADWSMGRGGYAAAPFLGAYGAPPYMTGAYAAGIYAAAPAAAAFIGPCCAPTAAFGGLIGFRRKRRRSSGGGDGGPPGRPTFVHAATIHYKKREDDAGLGVVPSNKTISTQTPKKLFPK</sequence>
<keyword evidence="4" id="KW-1185">Reference proteome</keyword>
<keyword evidence="2" id="KW-0812">Transmembrane</keyword>
<evidence type="ECO:0000313" key="6">
    <source>
        <dbReference type="WBParaSite" id="Gr19_v10_g6759.t1"/>
    </source>
</evidence>
<accession>A0A914GTG1</accession>
<feature type="region of interest" description="Disordered" evidence="1">
    <location>
        <begin position="152"/>
        <end position="177"/>
    </location>
</feature>
<evidence type="ECO:0000313" key="4">
    <source>
        <dbReference type="Proteomes" id="UP000887572"/>
    </source>
</evidence>